<dbReference type="Proteomes" id="UP000502297">
    <property type="component" value="Chromosome"/>
</dbReference>
<evidence type="ECO:0000313" key="3">
    <source>
        <dbReference type="EMBL" id="QIO05245.1"/>
    </source>
</evidence>
<dbReference type="AlphaFoldDB" id="A0A6G8RTN0"/>
<dbReference type="KEGG" id="asha:G8E00_04345"/>
<dbReference type="InterPro" id="IPR003423">
    <property type="entry name" value="OMP_efflux"/>
</dbReference>
<proteinExistence type="inferred from homology"/>
<keyword evidence="4" id="KW-1185">Reference proteome</keyword>
<sequence length="440" mass="49657">MNHHLSVTKHRIFAVALCAIGIQISHAETVTSMKQALEKVKQYQGQSEVSQQRQQISELQIKNKSLWKNPSVSISQEGFASDQERQLSFSINQPIDILGERKLNKKIAQLAGQQNELQQQLWNAQSELIVKFTWSQLALAEVEQQIYAAQLQVSQNNLDSAKKRYQAGSIALVDYERAQIEALENQRLFQQASLDLQVAEHRLSNLWGENEADIQINKSIKPWPEQSQMTVENYIASGWLEKLYGLNTIQAKQNIEQLKIKGRANPNLNIGMTSTKNPNDKTDNALMLGVEIPLNIFNRQQYSIPMAQQHQLLLTKQQQRELKQQLLDIANALQQLKGLGTQFSSVSRQLDLAEKVQQRTLTGFQMGKLSITDVQQASLQLQSIRMGQLNVLRQAWQTALSAEALSLGTSYEQVSSSDAYTQLNKTAVEQANRLINLGAE</sequence>
<dbReference type="SUPFAM" id="SSF56954">
    <property type="entry name" value="Outer membrane efflux proteins (OEP)"/>
    <property type="match status" value="1"/>
</dbReference>
<evidence type="ECO:0000313" key="4">
    <source>
        <dbReference type="Proteomes" id="UP000502297"/>
    </source>
</evidence>
<accession>A0A6G8RTN0</accession>
<dbReference type="InterPro" id="IPR010131">
    <property type="entry name" value="MdtP/NodT-like"/>
</dbReference>
<dbReference type="PANTHER" id="PTHR30203">
    <property type="entry name" value="OUTER MEMBRANE CATION EFFLUX PROTEIN"/>
    <property type="match status" value="1"/>
</dbReference>
<protein>
    <submittedName>
        <fullName evidence="3">TolC family protein</fullName>
    </submittedName>
</protein>
<dbReference type="EMBL" id="CP049801">
    <property type="protein sequence ID" value="QIO05245.1"/>
    <property type="molecule type" value="Genomic_DNA"/>
</dbReference>
<dbReference type="Pfam" id="PF02321">
    <property type="entry name" value="OEP"/>
    <property type="match status" value="1"/>
</dbReference>
<keyword evidence="2" id="KW-0175">Coiled coil</keyword>
<name>A0A6G8RTN0_9GAMM</name>
<evidence type="ECO:0000256" key="1">
    <source>
        <dbReference type="ARBA" id="ARBA00007613"/>
    </source>
</evidence>
<reference evidence="3 4" key="1">
    <citation type="submission" date="2020-03" db="EMBL/GenBank/DDBJ databases">
        <authorList>
            <person name="Zhu W."/>
        </authorList>
    </citation>
    <scope>NUCLEOTIDE SEQUENCE [LARGE SCALE GENOMIC DNA]</scope>
    <source>
        <strain evidence="3 4">323-1</strain>
    </source>
</reference>
<comment type="similarity">
    <text evidence="1">Belongs to the outer membrane factor (OMF) (TC 1.B.17) family.</text>
</comment>
<dbReference type="GO" id="GO:0015562">
    <property type="term" value="F:efflux transmembrane transporter activity"/>
    <property type="evidence" value="ECO:0007669"/>
    <property type="project" value="InterPro"/>
</dbReference>
<evidence type="ECO:0000256" key="2">
    <source>
        <dbReference type="SAM" id="Coils"/>
    </source>
</evidence>
<feature type="coiled-coil region" evidence="2">
    <location>
        <begin position="100"/>
        <end position="127"/>
    </location>
</feature>
<dbReference type="RefSeq" id="WP_166222173.1">
    <property type="nucleotide sequence ID" value="NZ_CP049801.1"/>
</dbReference>
<dbReference type="Gene3D" id="1.20.1600.10">
    <property type="entry name" value="Outer membrane efflux proteins (OEP)"/>
    <property type="match status" value="1"/>
</dbReference>
<dbReference type="PANTHER" id="PTHR30203:SF24">
    <property type="entry name" value="BLR4935 PROTEIN"/>
    <property type="match status" value="1"/>
</dbReference>
<gene>
    <name evidence="3" type="ORF">G8E00_04345</name>
</gene>
<organism evidence="3 4">
    <name type="scientific">Acinetobacter shaoyimingii</name>
    <dbReference type="NCBI Taxonomy" id="2715164"/>
    <lineage>
        <taxon>Bacteria</taxon>
        <taxon>Pseudomonadati</taxon>
        <taxon>Pseudomonadota</taxon>
        <taxon>Gammaproteobacteria</taxon>
        <taxon>Moraxellales</taxon>
        <taxon>Moraxellaceae</taxon>
        <taxon>Acinetobacter</taxon>
    </lineage>
</organism>